<dbReference type="Proteomes" id="UP001139000">
    <property type="component" value="Unassembled WGS sequence"/>
</dbReference>
<dbReference type="GO" id="GO:0016787">
    <property type="term" value="F:hydrolase activity"/>
    <property type="evidence" value="ECO:0007669"/>
    <property type="project" value="InterPro"/>
</dbReference>
<feature type="transmembrane region" description="Helical" evidence="1">
    <location>
        <begin position="6"/>
        <end position="29"/>
    </location>
</feature>
<dbReference type="InterPro" id="IPR029058">
    <property type="entry name" value="AB_hydrolase_fold"/>
</dbReference>
<evidence type="ECO:0000313" key="3">
    <source>
        <dbReference type="Proteomes" id="UP001139000"/>
    </source>
</evidence>
<keyword evidence="1" id="KW-0472">Membrane</keyword>
<gene>
    <name evidence="2" type="ORF">LXM26_29030</name>
</gene>
<protein>
    <submittedName>
        <fullName evidence="2">Pectinacetylesterase family protein</fullName>
    </submittedName>
</protein>
<accession>A0A9X1PQJ0</accession>
<dbReference type="Pfam" id="PF03283">
    <property type="entry name" value="PAE"/>
    <property type="match status" value="1"/>
</dbReference>
<dbReference type="AlphaFoldDB" id="A0A9X1PQJ0"/>
<dbReference type="PANTHER" id="PTHR21562:SF83">
    <property type="entry name" value="PECTIN ACETYLESTERASE 4"/>
    <property type="match status" value="1"/>
</dbReference>
<comment type="caution">
    <text evidence="2">The sequence shown here is derived from an EMBL/GenBank/DDBJ whole genome shotgun (WGS) entry which is preliminary data.</text>
</comment>
<dbReference type="SUPFAM" id="SSF53474">
    <property type="entry name" value="alpha/beta-Hydrolases"/>
    <property type="match status" value="1"/>
</dbReference>
<dbReference type="RefSeq" id="WP_234658600.1">
    <property type="nucleotide sequence ID" value="NZ_CP094997.1"/>
</dbReference>
<proteinExistence type="predicted"/>
<dbReference type="EMBL" id="JAJTTC010000012">
    <property type="protein sequence ID" value="MCF0065595.1"/>
    <property type="molecule type" value="Genomic_DNA"/>
</dbReference>
<keyword evidence="1" id="KW-0812">Transmembrane</keyword>
<keyword evidence="1" id="KW-1133">Transmembrane helix</keyword>
<organism evidence="2 3">
    <name type="scientific">Dyadobacter chenwenxiniae</name>
    <dbReference type="NCBI Taxonomy" id="2906456"/>
    <lineage>
        <taxon>Bacteria</taxon>
        <taxon>Pseudomonadati</taxon>
        <taxon>Bacteroidota</taxon>
        <taxon>Cytophagia</taxon>
        <taxon>Cytophagales</taxon>
        <taxon>Spirosomataceae</taxon>
        <taxon>Dyadobacter</taxon>
    </lineage>
</organism>
<evidence type="ECO:0000256" key="1">
    <source>
        <dbReference type="SAM" id="Phobius"/>
    </source>
</evidence>
<name>A0A9X1PQJ0_9BACT</name>
<dbReference type="InterPro" id="IPR004963">
    <property type="entry name" value="PAE/NOTUM"/>
</dbReference>
<dbReference type="PANTHER" id="PTHR21562">
    <property type="entry name" value="NOTUM-RELATED"/>
    <property type="match status" value="1"/>
</dbReference>
<keyword evidence="3" id="KW-1185">Reference proteome</keyword>
<evidence type="ECO:0000313" key="2">
    <source>
        <dbReference type="EMBL" id="MCF0065595.1"/>
    </source>
</evidence>
<sequence>MELFWLIVEWAALVVVAAAVLGFLYFYFIKFAHPGEVVRIEDIKDGNWHSVPMKGGTMCSDGSAYEIYIRKGSSKNLMIYFAGGGACWDGYSASRPITLMSALGGNSRSLKSFYFPKLQWFYPKAMGGIGDDKDPKNAFRDWNIVFVPYCTGDMHIGDIKNTYTYNGKKIEIHHNGRKNSLAALDWVFGNFRDTDKILVLGESTGAFASAFYTPLVADHYADKKIYSLCDAAMLTSGRWKDILDTVWNSQSQKNLGFKIGKDIFEDALIHRVDSVKRQIKYLHSNTLYDDVFTKFGAVLNHQSTGSNDFIDQWTANTKASMTRLSNSDIDYNFFITNWGYDPKKHATQHTITTNEFYHKCTADGVSYAEWLKRNVIDDENLSLGQTLIQQ</sequence>
<reference evidence="2" key="1">
    <citation type="submission" date="2021-12" db="EMBL/GenBank/DDBJ databases">
        <title>Novel species in genus Dyadobacter.</title>
        <authorList>
            <person name="Ma C."/>
        </authorList>
    </citation>
    <scope>NUCLEOTIDE SEQUENCE</scope>
    <source>
        <strain evidence="2">LJ419</strain>
    </source>
</reference>